<protein>
    <submittedName>
        <fullName evidence="2">Uncharacterized protein</fullName>
    </submittedName>
</protein>
<evidence type="ECO:0000313" key="2">
    <source>
        <dbReference type="EMBL" id="KAK5621353.1"/>
    </source>
</evidence>
<gene>
    <name evidence="2" type="ORF">CRENBAI_009299</name>
</gene>
<comment type="caution">
    <text evidence="2">The sequence shown here is derived from an EMBL/GenBank/DDBJ whole genome shotgun (WGS) entry which is preliminary data.</text>
</comment>
<evidence type="ECO:0000256" key="1">
    <source>
        <dbReference type="SAM" id="MobiDB-lite"/>
    </source>
</evidence>
<organism evidence="2 3">
    <name type="scientific">Crenichthys baileyi</name>
    <name type="common">White River springfish</name>
    <dbReference type="NCBI Taxonomy" id="28760"/>
    <lineage>
        <taxon>Eukaryota</taxon>
        <taxon>Metazoa</taxon>
        <taxon>Chordata</taxon>
        <taxon>Craniata</taxon>
        <taxon>Vertebrata</taxon>
        <taxon>Euteleostomi</taxon>
        <taxon>Actinopterygii</taxon>
        <taxon>Neopterygii</taxon>
        <taxon>Teleostei</taxon>
        <taxon>Neoteleostei</taxon>
        <taxon>Acanthomorphata</taxon>
        <taxon>Ovalentaria</taxon>
        <taxon>Atherinomorphae</taxon>
        <taxon>Cyprinodontiformes</taxon>
        <taxon>Goodeidae</taxon>
        <taxon>Crenichthys</taxon>
    </lineage>
</organism>
<dbReference type="EMBL" id="JAHHUM010000308">
    <property type="protein sequence ID" value="KAK5621353.1"/>
    <property type="molecule type" value="Genomic_DNA"/>
</dbReference>
<sequence>MQGRTPEARGFQGRIPDAHKTKTKQTSDQGGRRRPRKKGKNQKQNNPTRAGGGGLRRKARVEAADPEAVPGRPRVQAAGPEAVPSRPSDQQAGDVGADGLQAGGGTRRR</sequence>
<proteinExistence type="predicted"/>
<accession>A0AAV9SIR2</accession>
<evidence type="ECO:0000313" key="3">
    <source>
        <dbReference type="Proteomes" id="UP001311232"/>
    </source>
</evidence>
<dbReference type="AlphaFoldDB" id="A0AAV9SIR2"/>
<feature type="region of interest" description="Disordered" evidence="1">
    <location>
        <begin position="1"/>
        <end position="109"/>
    </location>
</feature>
<name>A0AAV9SIR2_9TELE</name>
<keyword evidence="3" id="KW-1185">Reference proteome</keyword>
<reference evidence="2 3" key="1">
    <citation type="submission" date="2021-06" db="EMBL/GenBank/DDBJ databases">
        <authorList>
            <person name="Palmer J.M."/>
        </authorList>
    </citation>
    <scope>NUCLEOTIDE SEQUENCE [LARGE SCALE GENOMIC DNA]</scope>
    <source>
        <strain evidence="2 3">MEX-2019</strain>
        <tissue evidence="2">Muscle</tissue>
    </source>
</reference>
<dbReference type="Proteomes" id="UP001311232">
    <property type="component" value="Unassembled WGS sequence"/>
</dbReference>
<feature type="compositionally biased region" description="Basic residues" evidence="1">
    <location>
        <begin position="32"/>
        <end position="41"/>
    </location>
</feature>